<keyword evidence="1" id="KW-1133">Transmembrane helix</keyword>
<feature type="transmembrane region" description="Helical" evidence="1">
    <location>
        <begin position="15"/>
        <end position="34"/>
    </location>
</feature>
<gene>
    <name evidence="2" type="ORF">MHBO_001643</name>
</gene>
<comment type="caution">
    <text evidence="2">The sequence shown here is derived from an EMBL/GenBank/DDBJ whole genome shotgun (WGS) entry which is preliminary data.</text>
</comment>
<name>A0ABV2AJP4_9EUKA</name>
<keyword evidence="1" id="KW-0812">Transmembrane</keyword>
<keyword evidence="3" id="KW-1185">Reference proteome</keyword>
<reference evidence="2 3" key="1">
    <citation type="journal article" date="2024" name="BMC Biol.">
        <title>Comparative genomics of Ascetosporea gives new insight into the evolutionary basis for animal parasitism in Rhizaria.</title>
        <authorList>
            <person name="Hiltunen Thoren M."/>
            <person name="Onut-Brannstrom I."/>
            <person name="Alfjorden A."/>
            <person name="Peckova H."/>
            <person name="Swords F."/>
            <person name="Hooper C."/>
            <person name="Holzer A.S."/>
            <person name="Bass D."/>
            <person name="Burki F."/>
        </authorList>
    </citation>
    <scope>NUCLEOTIDE SEQUENCE [LARGE SCALE GENOMIC DNA]</scope>
    <source>
        <strain evidence="2">20-A016</strain>
    </source>
</reference>
<evidence type="ECO:0000313" key="2">
    <source>
        <dbReference type="EMBL" id="MES1919892.1"/>
    </source>
</evidence>
<dbReference type="Proteomes" id="UP001439008">
    <property type="component" value="Unassembled WGS sequence"/>
</dbReference>
<feature type="transmembrane region" description="Helical" evidence="1">
    <location>
        <begin position="40"/>
        <end position="60"/>
    </location>
</feature>
<sequence length="108" mass="12931">MGFNRTYLNILKTNIGVEMFIFVGLFISTGHFQLFFRMNILSASTIAFFSLYMAGCYYFIYRYKTSKRHKTYMNIISIPLIYLIIQSGFFNKFYYQNSTFCQFLFLLL</sequence>
<keyword evidence="1" id="KW-0472">Membrane</keyword>
<dbReference type="EMBL" id="JBDODL010000436">
    <property type="protein sequence ID" value="MES1919892.1"/>
    <property type="molecule type" value="Genomic_DNA"/>
</dbReference>
<accession>A0ABV2AJP4</accession>
<evidence type="ECO:0000256" key="1">
    <source>
        <dbReference type="SAM" id="Phobius"/>
    </source>
</evidence>
<feature type="transmembrane region" description="Helical" evidence="1">
    <location>
        <begin position="72"/>
        <end position="90"/>
    </location>
</feature>
<organism evidence="2 3">
    <name type="scientific">Bonamia ostreae</name>
    <dbReference type="NCBI Taxonomy" id="126728"/>
    <lineage>
        <taxon>Eukaryota</taxon>
        <taxon>Sar</taxon>
        <taxon>Rhizaria</taxon>
        <taxon>Endomyxa</taxon>
        <taxon>Ascetosporea</taxon>
        <taxon>Haplosporida</taxon>
        <taxon>Bonamia</taxon>
    </lineage>
</organism>
<proteinExistence type="predicted"/>
<evidence type="ECO:0000313" key="3">
    <source>
        <dbReference type="Proteomes" id="UP001439008"/>
    </source>
</evidence>
<protein>
    <submittedName>
        <fullName evidence="2">Uncharacterized protein</fullName>
    </submittedName>
</protein>